<dbReference type="EMBL" id="JAATLK010000001">
    <property type="protein sequence ID" value="NIZ46559.1"/>
    <property type="molecule type" value="Genomic_DNA"/>
</dbReference>
<keyword evidence="13" id="KW-1185">Reference proteome</keyword>
<comment type="caution">
    <text evidence="12">The sequence shown here is derived from an EMBL/GenBank/DDBJ whole genome shotgun (WGS) entry which is preliminary data.</text>
</comment>
<dbReference type="Proteomes" id="UP000752013">
    <property type="component" value="Unassembled WGS sequence"/>
</dbReference>
<dbReference type="EC" id="1.17.4.1" evidence="2 10"/>
<dbReference type="PANTHER" id="PTHR11573:SF30">
    <property type="entry name" value="RIBONUCLEOSIDE-DIPHOSPHATE REDUCTASE 2 SUBUNIT ALPHA"/>
    <property type="match status" value="1"/>
</dbReference>
<sequence length="703" mass="79907">MEDAHKGSPWLLLNSEMVDMNRNIKNLSKDREAIDLFLQDHVQKQSYVFDSIKDQVLFMTTQGYYESGFIQQYREEYIEEIFTYARQNWKGFGTLTAAIKAYQDYVLKESGTGRYLESFPDRLSVIALYHADGNIQIARKIIKSLIQQDFIPATPTLLNTGRRQRGEFVSCFLLEMGDSLNDINRTLDFAGQLSKMGGGVAINFSNIRSRGESVNGYDGASKGVSPLMKVFDVLFRYVDQQGQRPGAGVAYLPVFHADVLEFLSIKKINTDQDSRLTTLSIGLIIPSKFIELFHQKEKMALFAPHSIYREYGVNFSDIISNFDLWYDQLVANVKIPKKWIDPMIIFSTLAQTWAQSGYPYIFFIDNANRANMIDGKIRQSNLCTEIMQVAKPSRYGFFHQRESDSIGSDITCTLTSGHIENMMQHDSISDTIFSSMMVMNHVNQVTSIDHVPSIAKGNRQYRSVGFGIMGLHGFLVAHDMVYGSSETLEFVDVFFNAVNYWSLRVSCDMAKIHGAFDGFDKSGYANGMYFQKRGEILPKSHKVKKIFAGISDLPKEKDWKLLARDVQTYGLYNAYRLAIAPTGSIAYVMSATPSVTPVKNVVEERVYSKSRTFYPAPHLDDPACANRYENAYEIKKRAVIDTLAVIQKHIDQGISFELCVQSNDFRASHLINTLLYAHDKGLKSIYYVRINKMQLEECLSCQI</sequence>
<reference evidence="12" key="1">
    <citation type="submission" date="2020-03" db="EMBL/GenBank/DDBJ databases">
        <title>Spirochaetal bacteria isolated from arthropods constitute a novel genus Entomospira genus novum within the order Spirochaetales.</title>
        <authorList>
            <person name="Grana-Miraglia L."/>
            <person name="Sikutova S."/>
            <person name="Fingerle V."/>
            <person name="Sing A."/>
            <person name="Castillo-Ramirez S."/>
            <person name="Margos G."/>
            <person name="Rudolf I."/>
        </authorList>
    </citation>
    <scope>NUCLEOTIDE SEQUENCE</scope>
    <source>
        <strain evidence="12">BR208</strain>
    </source>
</reference>
<dbReference type="Gene3D" id="3.20.70.20">
    <property type="match status" value="1"/>
</dbReference>
<dbReference type="GO" id="GO:0009263">
    <property type="term" value="P:deoxyribonucleotide biosynthetic process"/>
    <property type="evidence" value="ECO:0007669"/>
    <property type="project" value="UniProtKB-KW"/>
</dbReference>
<comment type="function">
    <text evidence="10">Provides the precursors necessary for DNA synthesis. Catalyzes the biosynthesis of deoxyribonucleotides from the corresponding ribonucleotides.</text>
</comment>
<dbReference type="Pfam" id="PF08343">
    <property type="entry name" value="RNR_N"/>
    <property type="match status" value="1"/>
</dbReference>
<gene>
    <name evidence="12" type="primary">nrdE</name>
    <name evidence="12" type="ORF">HCT46_01280</name>
</gene>
<dbReference type="AlphaFoldDB" id="A0A968GB56"/>
<keyword evidence="8" id="KW-1015">Disulfide bond</keyword>
<dbReference type="InterPro" id="IPR013346">
    <property type="entry name" value="NrdE_NrdA_C"/>
</dbReference>
<dbReference type="SUPFAM" id="SSF48168">
    <property type="entry name" value="R1 subunit of ribonucleotide reductase, N-terminal domain"/>
    <property type="match status" value="1"/>
</dbReference>
<dbReference type="GO" id="GO:0004748">
    <property type="term" value="F:ribonucleoside-diphosphate reductase activity, thioredoxin disulfide as acceptor"/>
    <property type="evidence" value="ECO:0007669"/>
    <property type="project" value="UniProtKB-EC"/>
</dbReference>
<dbReference type="GO" id="GO:0005524">
    <property type="term" value="F:ATP binding"/>
    <property type="evidence" value="ECO:0007669"/>
    <property type="project" value="UniProtKB-KW"/>
</dbReference>
<dbReference type="InterPro" id="IPR026459">
    <property type="entry name" value="RNR_1b_NrdE"/>
</dbReference>
<evidence type="ECO:0000256" key="9">
    <source>
        <dbReference type="ARBA" id="ARBA00047754"/>
    </source>
</evidence>
<dbReference type="RefSeq" id="WP_167703014.1">
    <property type="nucleotide sequence ID" value="NZ_CP118168.1"/>
</dbReference>
<evidence type="ECO:0000313" key="13">
    <source>
        <dbReference type="Proteomes" id="UP000752013"/>
    </source>
</evidence>
<proteinExistence type="inferred from homology"/>
<comment type="similarity">
    <text evidence="1 10">Belongs to the ribonucleoside diphosphate reductase large chain family.</text>
</comment>
<keyword evidence="3" id="KW-0021">Allosteric enzyme</keyword>
<dbReference type="InterPro" id="IPR008926">
    <property type="entry name" value="RNR_R1-su_N"/>
</dbReference>
<keyword evidence="7 10" id="KW-0215">Deoxyribonucleotide synthesis</keyword>
<dbReference type="NCBIfam" id="TIGR04170">
    <property type="entry name" value="RNR_1b_NrdE"/>
    <property type="match status" value="1"/>
</dbReference>
<evidence type="ECO:0000256" key="5">
    <source>
        <dbReference type="ARBA" id="ARBA00022840"/>
    </source>
</evidence>
<evidence type="ECO:0000256" key="6">
    <source>
        <dbReference type="ARBA" id="ARBA00023002"/>
    </source>
</evidence>
<evidence type="ECO:0000256" key="10">
    <source>
        <dbReference type="RuleBase" id="RU003410"/>
    </source>
</evidence>
<dbReference type="Pfam" id="PF00317">
    <property type="entry name" value="Ribonuc_red_lgN"/>
    <property type="match status" value="1"/>
</dbReference>
<dbReference type="SUPFAM" id="SSF51998">
    <property type="entry name" value="PFL-like glycyl radical enzymes"/>
    <property type="match status" value="1"/>
</dbReference>
<comment type="catalytic activity">
    <reaction evidence="9 10">
        <text>a 2'-deoxyribonucleoside 5'-diphosphate + [thioredoxin]-disulfide + H2O = a ribonucleoside 5'-diphosphate + [thioredoxin]-dithiol</text>
        <dbReference type="Rhea" id="RHEA:23252"/>
        <dbReference type="Rhea" id="RHEA-COMP:10698"/>
        <dbReference type="Rhea" id="RHEA-COMP:10700"/>
        <dbReference type="ChEBI" id="CHEBI:15377"/>
        <dbReference type="ChEBI" id="CHEBI:29950"/>
        <dbReference type="ChEBI" id="CHEBI:50058"/>
        <dbReference type="ChEBI" id="CHEBI:57930"/>
        <dbReference type="ChEBI" id="CHEBI:73316"/>
        <dbReference type="EC" id="1.17.4.1"/>
    </reaction>
</comment>
<name>A0A968GB56_9SPIO</name>
<dbReference type="GO" id="GO:0005971">
    <property type="term" value="C:ribonucleoside-diphosphate reductase complex"/>
    <property type="evidence" value="ECO:0007669"/>
    <property type="project" value="TreeGrafter"/>
</dbReference>
<keyword evidence="5" id="KW-0067">ATP-binding</keyword>
<dbReference type="Gene3D" id="1.10.1650.20">
    <property type="match status" value="1"/>
</dbReference>
<dbReference type="InterPro" id="IPR000788">
    <property type="entry name" value="RNR_lg_C"/>
</dbReference>
<protein>
    <recommendedName>
        <fullName evidence="2 10">Ribonucleoside-diphosphate reductase</fullName>
        <ecNumber evidence="2 10">1.17.4.1</ecNumber>
    </recommendedName>
</protein>
<evidence type="ECO:0000256" key="7">
    <source>
        <dbReference type="ARBA" id="ARBA00023116"/>
    </source>
</evidence>
<evidence type="ECO:0000256" key="1">
    <source>
        <dbReference type="ARBA" id="ARBA00010406"/>
    </source>
</evidence>
<evidence type="ECO:0000256" key="2">
    <source>
        <dbReference type="ARBA" id="ARBA00012274"/>
    </source>
</evidence>
<dbReference type="NCBIfam" id="TIGR02506">
    <property type="entry name" value="NrdE_NrdA"/>
    <property type="match status" value="1"/>
</dbReference>
<organism evidence="12 13">
    <name type="scientific">Entomospira nematocerorum</name>
    <dbReference type="NCBI Taxonomy" id="2719987"/>
    <lineage>
        <taxon>Bacteria</taxon>
        <taxon>Pseudomonadati</taxon>
        <taxon>Spirochaetota</taxon>
        <taxon>Spirochaetia</taxon>
        <taxon>Spirochaetales</taxon>
        <taxon>Spirochaetaceae</taxon>
        <taxon>Entomospira</taxon>
    </lineage>
</organism>
<dbReference type="InterPro" id="IPR013554">
    <property type="entry name" value="RNR_N"/>
</dbReference>
<accession>A0A968GB56</accession>
<evidence type="ECO:0000259" key="11">
    <source>
        <dbReference type="PROSITE" id="PS00089"/>
    </source>
</evidence>
<evidence type="ECO:0000313" key="12">
    <source>
        <dbReference type="EMBL" id="NIZ46559.1"/>
    </source>
</evidence>
<keyword evidence="6 10" id="KW-0560">Oxidoreductase</keyword>
<dbReference type="InterPro" id="IPR039718">
    <property type="entry name" value="Rrm1"/>
</dbReference>
<evidence type="ECO:0000256" key="4">
    <source>
        <dbReference type="ARBA" id="ARBA00022741"/>
    </source>
</evidence>
<feature type="domain" description="Ribonucleotide reductase large subunit" evidence="11">
    <location>
        <begin position="559"/>
        <end position="581"/>
    </location>
</feature>
<dbReference type="InterPro" id="IPR013509">
    <property type="entry name" value="RNR_lsu_N"/>
</dbReference>
<evidence type="ECO:0000256" key="3">
    <source>
        <dbReference type="ARBA" id="ARBA00022533"/>
    </source>
</evidence>
<dbReference type="Pfam" id="PF02867">
    <property type="entry name" value="Ribonuc_red_lgC"/>
    <property type="match status" value="1"/>
</dbReference>
<keyword evidence="4" id="KW-0547">Nucleotide-binding</keyword>
<dbReference type="PANTHER" id="PTHR11573">
    <property type="entry name" value="RIBONUCLEOSIDE-DIPHOSPHATE REDUCTASE LARGE CHAIN"/>
    <property type="match status" value="1"/>
</dbReference>
<dbReference type="PRINTS" id="PR01183">
    <property type="entry name" value="RIBORDTASEM1"/>
</dbReference>
<evidence type="ECO:0000256" key="8">
    <source>
        <dbReference type="ARBA" id="ARBA00023157"/>
    </source>
</evidence>
<dbReference type="PROSITE" id="PS00089">
    <property type="entry name" value="RIBORED_LARGE"/>
    <property type="match status" value="1"/>
</dbReference>